<evidence type="ECO:0000256" key="2">
    <source>
        <dbReference type="PROSITE-ProRule" id="PRU00176"/>
    </source>
</evidence>
<feature type="compositionally biased region" description="Basic residues" evidence="3">
    <location>
        <begin position="253"/>
        <end position="265"/>
    </location>
</feature>
<keyword evidence="1 2" id="KW-0694">RNA-binding</keyword>
<gene>
    <name evidence="5" type="ORF">AB1Y20_016262</name>
</gene>
<evidence type="ECO:0000313" key="5">
    <source>
        <dbReference type="EMBL" id="KAL1496300.1"/>
    </source>
</evidence>
<sequence length="290" mass="30384">MIGDRLMNFRGSMNAPGYIRRGTCNQVHLYPKFLTSNLRSPRAHLWLAMDKLNMSLEDMIKAAPPKAKGKGRGGRGGEATGRGGAMKKPSLRTGRTAAAPYSRPRPTLSSMYDENGARAAAKPALALTTGTKVQVSNLDFNVSQEDIQELFGDIGKVKSVTMVKKGVALVVYQKRMDAEKALETYDGVPLDGRPLKLTVLSSAGPVTDAVARTVVVARGRGRGAFAATLAPAAGRGAGRTVVKPAAEAGGRGGRAKGRGRGGKGRGKPEGAPPSLEDLDADLDSYRAAAA</sequence>
<dbReference type="InterPro" id="IPR000504">
    <property type="entry name" value="RRM_dom"/>
</dbReference>
<dbReference type="SMART" id="SM00360">
    <property type="entry name" value="RRM"/>
    <property type="match status" value="1"/>
</dbReference>
<evidence type="ECO:0000259" key="4">
    <source>
        <dbReference type="PROSITE" id="PS50102"/>
    </source>
</evidence>
<reference evidence="5 6" key="1">
    <citation type="journal article" date="2024" name="Science">
        <title>Giant polyketide synthase enzymes in the biosynthesis of giant marine polyether toxins.</title>
        <authorList>
            <person name="Fallon T.R."/>
            <person name="Shende V.V."/>
            <person name="Wierzbicki I.H."/>
            <person name="Pendleton A.L."/>
            <person name="Watervoot N.F."/>
            <person name="Auber R.P."/>
            <person name="Gonzalez D.J."/>
            <person name="Wisecaver J.H."/>
            <person name="Moore B.S."/>
        </authorList>
    </citation>
    <scope>NUCLEOTIDE SEQUENCE [LARGE SCALE GENOMIC DNA]</scope>
    <source>
        <strain evidence="5 6">12B1</strain>
    </source>
</reference>
<feature type="domain" description="RRM" evidence="4">
    <location>
        <begin position="131"/>
        <end position="202"/>
    </location>
</feature>
<dbReference type="InterPro" id="IPR051229">
    <property type="entry name" value="ALYREF_mRNA_export"/>
</dbReference>
<dbReference type="GO" id="GO:0006406">
    <property type="term" value="P:mRNA export from nucleus"/>
    <property type="evidence" value="ECO:0007669"/>
    <property type="project" value="TreeGrafter"/>
</dbReference>
<name>A0AB34IC98_PRYPA</name>
<dbReference type="PANTHER" id="PTHR19965:SF82">
    <property type="entry name" value="THO COMPLEX SUBUNIT 4"/>
    <property type="match status" value="1"/>
</dbReference>
<feature type="region of interest" description="Disordered" evidence="3">
    <location>
        <begin position="236"/>
        <end position="290"/>
    </location>
</feature>
<dbReference type="Pfam" id="PF13865">
    <property type="entry name" value="FoP_duplication"/>
    <property type="match status" value="1"/>
</dbReference>
<evidence type="ECO:0000256" key="3">
    <source>
        <dbReference type="SAM" id="MobiDB-lite"/>
    </source>
</evidence>
<dbReference type="PANTHER" id="PTHR19965">
    <property type="entry name" value="RNA AND EXPORT FACTOR BINDING PROTEIN"/>
    <property type="match status" value="1"/>
</dbReference>
<keyword evidence="6" id="KW-1185">Reference proteome</keyword>
<evidence type="ECO:0000256" key="1">
    <source>
        <dbReference type="ARBA" id="ARBA00022884"/>
    </source>
</evidence>
<dbReference type="Proteomes" id="UP001515480">
    <property type="component" value="Unassembled WGS sequence"/>
</dbReference>
<dbReference type="InterPro" id="IPR035979">
    <property type="entry name" value="RBD_domain_sf"/>
</dbReference>
<feature type="region of interest" description="Disordered" evidence="3">
    <location>
        <begin position="64"/>
        <end position="108"/>
    </location>
</feature>
<evidence type="ECO:0000313" key="6">
    <source>
        <dbReference type="Proteomes" id="UP001515480"/>
    </source>
</evidence>
<proteinExistence type="predicted"/>
<dbReference type="Pfam" id="PF00076">
    <property type="entry name" value="RRM_1"/>
    <property type="match status" value="1"/>
</dbReference>
<dbReference type="GO" id="GO:0003729">
    <property type="term" value="F:mRNA binding"/>
    <property type="evidence" value="ECO:0007669"/>
    <property type="project" value="TreeGrafter"/>
</dbReference>
<protein>
    <recommendedName>
        <fullName evidence="4">RRM domain-containing protein</fullName>
    </recommendedName>
</protein>
<dbReference type="SUPFAM" id="SSF54928">
    <property type="entry name" value="RNA-binding domain, RBD"/>
    <property type="match status" value="1"/>
</dbReference>
<dbReference type="InterPro" id="IPR025715">
    <property type="entry name" value="FoP_C"/>
</dbReference>
<dbReference type="PROSITE" id="PS50102">
    <property type="entry name" value="RRM"/>
    <property type="match status" value="1"/>
</dbReference>
<dbReference type="AlphaFoldDB" id="A0AB34IC98"/>
<feature type="compositionally biased region" description="Gly residues" evidence="3">
    <location>
        <begin position="74"/>
        <end position="84"/>
    </location>
</feature>
<comment type="caution">
    <text evidence="5">The sequence shown here is derived from an EMBL/GenBank/DDBJ whole genome shotgun (WGS) entry which is preliminary data.</text>
</comment>
<dbReference type="InterPro" id="IPR012677">
    <property type="entry name" value="Nucleotide-bd_a/b_plait_sf"/>
</dbReference>
<organism evidence="5 6">
    <name type="scientific">Prymnesium parvum</name>
    <name type="common">Toxic golden alga</name>
    <dbReference type="NCBI Taxonomy" id="97485"/>
    <lineage>
        <taxon>Eukaryota</taxon>
        <taxon>Haptista</taxon>
        <taxon>Haptophyta</taxon>
        <taxon>Prymnesiophyceae</taxon>
        <taxon>Prymnesiales</taxon>
        <taxon>Prymnesiaceae</taxon>
        <taxon>Prymnesium</taxon>
    </lineage>
</organism>
<accession>A0AB34IC98</accession>
<dbReference type="Gene3D" id="3.30.70.330">
    <property type="match status" value="1"/>
</dbReference>
<dbReference type="GO" id="GO:0005634">
    <property type="term" value="C:nucleus"/>
    <property type="evidence" value="ECO:0007669"/>
    <property type="project" value="TreeGrafter"/>
</dbReference>
<dbReference type="EMBL" id="JBGBPQ010000029">
    <property type="protein sequence ID" value="KAL1496300.1"/>
    <property type="molecule type" value="Genomic_DNA"/>
</dbReference>